<sequence length="280" mass="32814">MERNNMDELEIQKGIVLRYHDIGNGFPIIFVHGTPSSSDEFITVINKFKNTFRVIAPDHIGFGASDKPKDYDYTIQNHQENFSKLIQHLNLKKFHIVVHDFGGIISLPFILENMNLVSSLVIINSWAWPMSKIEYFPNWMKFLMSSATMKFLYLKMNYSPKFFVKLAWGKHTPLTIEKHQKYIEKFKNQDERFGTWGFAQALVKENDDVWQIENQLNKLSKIPVLLLWGASDKLITLKSYEYWKKLIPNAKTKVLEKVGHFVADEAPELMIEEIENFYSK</sequence>
<dbReference type="SUPFAM" id="SSF53474">
    <property type="entry name" value="alpha/beta-Hydrolases"/>
    <property type="match status" value="1"/>
</dbReference>
<dbReference type="PANTHER" id="PTHR43798">
    <property type="entry name" value="MONOACYLGLYCEROL LIPASE"/>
    <property type="match status" value="1"/>
</dbReference>
<gene>
    <name evidence="2" type="ORF">GCL60_14650</name>
</gene>
<dbReference type="PRINTS" id="PR00412">
    <property type="entry name" value="EPOXHYDRLASE"/>
</dbReference>
<name>A0A6N6VQ30_9BACT</name>
<evidence type="ECO:0000259" key="1">
    <source>
        <dbReference type="Pfam" id="PF00561"/>
    </source>
</evidence>
<keyword evidence="3" id="KW-1185">Reference proteome</keyword>
<dbReference type="PRINTS" id="PR00111">
    <property type="entry name" value="ABHYDROLASE"/>
</dbReference>
<dbReference type="GO" id="GO:0016787">
    <property type="term" value="F:hydrolase activity"/>
    <property type="evidence" value="ECO:0007669"/>
    <property type="project" value="UniProtKB-KW"/>
</dbReference>
<evidence type="ECO:0000313" key="3">
    <source>
        <dbReference type="Proteomes" id="UP000437748"/>
    </source>
</evidence>
<evidence type="ECO:0000313" key="2">
    <source>
        <dbReference type="EMBL" id="KAB8037066.1"/>
    </source>
</evidence>
<dbReference type="InterPro" id="IPR000639">
    <property type="entry name" value="Epox_hydrolase-like"/>
</dbReference>
<dbReference type="PANTHER" id="PTHR43798:SF24">
    <property type="entry name" value="CIS-3-ALKYL-4-ALKYLOXETAN-2-ONE DECARBOXYLASE"/>
    <property type="match status" value="1"/>
</dbReference>
<dbReference type="Pfam" id="PF00561">
    <property type="entry name" value="Abhydrolase_1"/>
    <property type="match status" value="1"/>
</dbReference>
<reference evidence="2 3" key="1">
    <citation type="submission" date="2019-10" db="EMBL/GenBank/DDBJ databases">
        <title>New species of Slilvanegrellaceae.</title>
        <authorList>
            <person name="Pitt A."/>
            <person name="Hahn M.W."/>
        </authorList>
    </citation>
    <scope>NUCLEOTIDE SEQUENCE [LARGE SCALE GENOMIC DNA]</scope>
    <source>
        <strain evidence="2 3">SP-Ram-0.45-NSY-1</strain>
    </source>
</reference>
<protein>
    <submittedName>
        <fullName evidence="2">Alpha/beta fold hydrolase</fullName>
    </submittedName>
</protein>
<proteinExistence type="predicted"/>
<comment type="caution">
    <text evidence="2">The sequence shown here is derived from an EMBL/GenBank/DDBJ whole genome shotgun (WGS) entry which is preliminary data.</text>
</comment>
<dbReference type="GO" id="GO:0016020">
    <property type="term" value="C:membrane"/>
    <property type="evidence" value="ECO:0007669"/>
    <property type="project" value="TreeGrafter"/>
</dbReference>
<accession>A0A6N6VQ30</accession>
<dbReference type="InterPro" id="IPR000073">
    <property type="entry name" value="AB_hydrolase_1"/>
</dbReference>
<dbReference type="EMBL" id="WFLM01000005">
    <property type="protein sequence ID" value="KAB8037066.1"/>
    <property type="molecule type" value="Genomic_DNA"/>
</dbReference>
<dbReference type="AlphaFoldDB" id="A0A6N6VQ30"/>
<dbReference type="InterPro" id="IPR050266">
    <property type="entry name" value="AB_hydrolase_sf"/>
</dbReference>
<feature type="domain" description="AB hydrolase-1" evidence="1">
    <location>
        <begin position="27"/>
        <end position="267"/>
    </location>
</feature>
<dbReference type="InterPro" id="IPR029058">
    <property type="entry name" value="AB_hydrolase_fold"/>
</dbReference>
<organism evidence="2 3">
    <name type="scientific">Silvanigrella paludirubra</name>
    <dbReference type="NCBI Taxonomy" id="2499159"/>
    <lineage>
        <taxon>Bacteria</taxon>
        <taxon>Pseudomonadati</taxon>
        <taxon>Bdellovibrionota</taxon>
        <taxon>Oligoflexia</taxon>
        <taxon>Silvanigrellales</taxon>
        <taxon>Silvanigrellaceae</taxon>
        <taxon>Silvanigrella</taxon>
    </lineage>
</organism>
<dbReference type="Proteomes" id="UP000437748">
    <property type="component" value="Unassembled WGS sequence"/>
</dbReference>
<dbReference type="Gene3D" id="3.40.50.1820">
    <property type="entry name" value="alpha/beta hydrolase"/>
    <property type="match status" value="1"/>
</dbReference>
<keyword evidence="2" id="KW-0378">Hydrolase</keyword>